<dbReference type="GO" id="GO:0016020">
    <property type="term" value="C:membrane"/>
    <property type="evidence" value="ECO:0007669"/>
    <property type="project" value="UniProtKB-SubCell"/>
</dbReference>
<organism evidence="9 10">
    <name type="scientific">Phaeoacremonium minimum (strain UCR-PA7)</name>
    <name type="common">Esca disease fungus</name>
    <name type="synonym">Togninia minima</name>
    <dbReference type="NCBI Taxonomy" id="1286976"/>
    <lineage>
        <taxon>Eukaryota</taxon>
        <taxon>Fungi</taxon>
        <taxon>Dikarya</taxon>
        <taxon>Ascomycota</taxon>
        <taxon>Pezizomycotina</taxon>
        <taxon>Sordariomycetes</taxon>
        <taxon>Sordariomycetidae</taxon>
        <taxon>Togniniales</taxon>
        <taxon>Togniniaceae</taxon>
        <taxon>Phaeoacremonium</taxon>
    </lineage>
</organism>
<gene>
    <name evidence="9" type="ORF">UCRPA7_541</name>
</gene>
<feature type="domain" description="Rhodopsin" evidence="8">
    <location>
        <begin position="25"/>
        <end position="264"/>
    </location>
</feature>
<dbReference type="InterPro" id="IPR049326">
    <property type="entry name" value="Rhodopsin_dom_fungi"/>
</dbReference>
<dbReference type="AlphaFoldDB" id="R8BWY3"/>
<comment type="similarity">
    <text evidence="5">Belongs to the SAT4 family.</text>
</comment>
<keyword evidence="2 7" id="KW-0812">Transmembrane</keyword>
<proteinExistence type="inferred from homology"/>
<dbReference type="HOGENOM" id="CLU_028200_31_0_1"/>
<dbReference type="Pfam" id="PF20684">
    <property type="entry name" value="Fung_rhodopsin"/>
    <property type="match status" value="1"/>
</dbReference>
<evidence type="ECO:0000256" key="2">
    <source>
        <dbReference type="ARBA" id="ARBA00022692"/>
    </source>
</evidence>
<evidence type="ECO:0000256" key="6">
    <source>
        <dbReference type="SAM" id="MobiDB-lite"/>
    </source>
</evidence>
<protein>
    <submittedName>
        <fullName evidence="9">Putative integral membrane protein</fullName>
    </submittedName>
</protein>
<evidence type="ECO:0000256" key="4">
    <source>
        <dbReference type="ARBA" id="ARBA00023136"/>
    </source>
</evidence>
<dbReference type="PANTHER" id="PTHR33048">
    <property type="entry name" value="PTH11-LIKE INTEGRAL MEMBRANE PROTEIN (AFU_ORTHOLOGUE AFUA_5G11245)"/>
    <property type="match status" value="1"/>
</dbReference>
<feature type="compositionally biased region" description="Polar residues" evidence="6">
    <location>
        <begin position="282"/>
        <end position="300"/>
    </location>
</feature>
<feature type="region of interest" description="Disordered" evidence="6">
    <location>
        <begin position="276"/>
        <end position="357"/>
    </location>
</feature>
<dbReference type="Proteomes" id="UP000014074">
    <property type="component" value="Unassembled WGS sequence"/>
</dbReference>
<dbReference type="OrthoDB" id="5329176at2759"/>
<keyword evidence="3 7" id="KW-1133">Transmembrane helix</keyword>
<dbReference type="InterPro" id="IPR052337">
    <property type="entry name" value="SAT4-like"/>
</dbReference>
<dbReference type="eggNOG" id="ENOG502SKMD">
    <property type="taxonomic scope" value="Eukaryota"/>
</dbReference>
<accession>R8BWY3</accession>
<evidence type="ECO:0000256" key="7">
    <source>
        <dbReference type="SAM" id="Phobius"/>
    </source>
</evidence>
<evidence type="ECO:0000313" key="9">
    <source>
        <dbReference type="EMBL" id="EOO03868.1"/>
    </source>
</evidence>
<dbReference type="PANTHER" id="PTHR33048:SF47">
    <property type="entry name" value="INTEGRAL MEMBRANE PROTEIN-RELATED"/>
    <property type="match status" value="1"/>
</dbReference>
<reference evidence="10" key="1">
    <citation type="journal article" date="2013" name="Genome Announc.">
        <title>Draft genome sequence of the ascomycete Phaeoacremonium aleophilum strain UCR-PA7, a causal agent of the esca disease complex in grapevines.</title>
        <authorList>
            <person name="Blanco-Ulate B."/>
            <person name="Rolshausen P."/>
            <person name="Cantu D."/>
        </authorList>
    </citation>
    <scope>NUCLEOTIDE SEQUENCE [LARGE SCALE GENOMIC DNA]</scope>
    <source>
        <strain evidence="10">UCR-PA7</strain>
    </source>
</reference>
<name>R8BWY3_PHAM7</name>
<comment type="subcellular location">
    <subcellularLocation>
        <location evidence="1">Membrane</location>
        <topology evidence="1">Multi-pass membrane protein</topology>
    </subcellularLocation>
</comment>
<dbReference type="GeneID" id="19325962"/>
<evidence type="ECO:0000256" key="3">
    <source>
        <dbReference type="ARBA" id="ARBA00022989"/>
    </source>
</evidence>
<evidence type="ECO:0000256" key="1">
    <source>
        <dbReference type="ARBA" id="ARBA00004141"/>
    </source>
</evidence>
<dbReference type="RefSeq" id="XP_007911327.1">
    <property type="nucleotide sequence ID" value="XM_007913136.1"/>
</dbReference>
<evidence type="ECO:0000313" key="10">
    <source>
        <dbReference type="Proteomes" id="UP000014074"/>
    </source>
</evidence>
<feature type="transmembrane region" description="Helical" evidence="7">
    <location>
        <begin position="123"/>
        <end position="141"/>
    </location>
</feature>
<sequence length="357" mass="40481">MDDLRPLSYAVITVLYFIATVTILMRIYVRGFTMRAFGYDDWAMTSMLIFNSCQQGILYFFLKFGGGLHITEVMTEHPEWLPVLMKGLLAEEFFYIWMQFVVKMCFLLFYFRLSKTSLFRRCLWGVIGFHIVTTVVIWLLYGLQCMPLAAFYDAASYPDVKCLDTNITYFTPYTLNMATDVMIFILPLPVIWTLQMTLKRRLAVLAVLTTGGSAVLTSGLRAIILFEFSSSPDFTWSLGKMVIISNVEMQVGIVAANMPSLKAFWTCWKQNKLGPGQGTGLEHSSAQRGKSSKTSQSDLEMNSGLGASRSRNTRKGGRTPDPMTLTMTESEEKLFEQKNGLRVRTEYESSMQSNHSS</sequence>
<feature type="transmembrane region" description="Helical" evidence="7">
    <location>
        <begin position="93"/>
        <end position="111"/>
    </location>
</feature>
<feature type="transmembrane region" description="Helical" evidence="7">
    <location>
        <begin position="204"/>
        <end position="226"/>
    </location>
</feature>
<evidence type="ECO:0000256" key="5">
    <source>
        <dbReference type="ARBA" id="ARBA00038359"/>
    </source>
</evidence>
<feature type="transmembrane region" description="Helical" evidence="7">
    <location>
        <begin position="173"/>
        <end position="192"/>
    </location>
</feature>
<keyword evidence="4 7" id="KW-0472">Membrane</keyword>
<dbReference type="KEGG" id="tmn:UCRPA7_541"/>
<keyword evidence="10" id="KW-1185">Reference proteome</keyword>
<evidence type="ECO:0000259" key="8">
    <source>
        <dbReference type="Pfam" id="PF20684"/>
    </source>
</evidence>
<feature type="compositionally biased region" description="Polar residues" evidence="6">
    <location>
        <begin position="348"/>
        <end position="357"/>
    </location>
</feature>
<dbReference type="EMBL" id="KB932812">
    <property type="protein sequence ID" value="EOO03868.1"/>
    <property type="molecule type" value="Genomic_DNA"/>
</dbReference>
<feature type="transmembrane region" description="Helical" evidence="7">
    <location>
        <begin position="6"/>
        <end position="29"/>
    </location>
</feature>